<proteinExistence type="predicted"/>
<feature type="transmembrane region" description="Helical" evidence="1">
    <location>
        <begin position="5"/>
        <end position="21"/>
    </location>
</feature>
<evidence type="ECO:0000313" key="3">
    <source>
        <dbReference type="Proteomes" id="UP000190061"/>
    </source>
</evidence>
<sequence length="164" mass="19128">MGTKMILKLVATAAMVVILLQLQGVTFYFAALLFTLAAILLWVLPAQMARYKKNLDPGFQTAFEHDHIALDTTNRRLWIRDPARGQRYLEPGDISTIRTGLESVRGGRVHQRIEFQIHDLEHPVWHVWFDRHSESRLKGSNRNSHERDEWYARIKTWAGLKNMH</sequence>
<accession>A0A1T4RFC9</accession>
<dbReference type="OrthoDB" id="6058860at2"/>
<dbReference type="STRING" id="1122188.SAMN02745674_02158"/>
<organism evidence="2 3">
    <name type="scientific">Lysobacter spongiicola DSM 21749</name>
    <dbReference type="NCBI Taxonomy" id="1122188"/>
    <lineage>
        <taxon>Bacteria</taxon>
        <taxon>Pseudomonadati</taxon>
        <taxon>Pseudomonadota</taxon>
        <taxon>Gammaproteobacteria</taxon>
        <taxon>Lysobacterales</taxon>
        <taxon>Lysobacteraceae</taxon>
        <taxon>Novilysobacter</taxon>
    </lineage>
</organism>
<feature type="transmembrane region" description="Helical" evidence="1">
    <location>
        <begin position="27"/>
        <end position="44"/>
    </location>
</feature>
<reference evidence="2 3" key="1">
    <citation type="submission" date="2017-02" db="EMBL/GenBank/DDBJ databases">
        <authorList>
            <person name="Peterson S.W."/>
        </authorList>
    </citation>
    <scope>NUCLEOTIDE SEQUENCE [LARGE SCALE GENOMIC DNA]</scope>
    <source>
        <strain evidence="2 3">DSM 21749</strain>
    </source>
</reference>
<dbReference type="EMBL" id="FUXP01000008">
    <property type="protein sequence ID" value="SKA14730.1"/>
    <property type="molecule type" value="Genomic_DNA"/>
</dbReference>
<evidence type="ECO:0000256" key="1">
    <source>
        <dbReference type="SAM" id="Phobius"/>
    </source>
</evidence>
<dbReference type="RefSeq" id="WP_143814266.1">
    <property type="nucleotide sequence ID" value="NZ_FUXP01000008.1"/>
</dbReference>
<protein>
    <submittedName>
        <fullName evidence="2">Uncharacterized protein</fullName>
    </submittedName>
</protein>
<evidence type="ECO:0000313" key="2">
    <source>
        <dbReference type="EMBL" id="SKA14730.1"/>
    </source>
</evidence>
<keyword evidence="1" id="KW-1133">Transmembrane helix</keyword>
<dbReference type="Proteomes" id="UP000190061">
    <property type="component" value="Unassembled WGS sequence"/>
</dbReference>
<keyword evidence="1" id="KW-0472">Membrane</keyword>
<gene>
    <name evidence="2" type="ORF">SAMN02745674_02158</name>
</gene>
<keyword evidence="1" id="KW-0812">Transmembrane</keyword>
<name>A0A1T4RFC9_9GAMM</name>
<keyword evidence="3" id="KW-1185">Reference proteome</keyword>
<dbReference type="AlphaFoldDB" id="A0A1T4RFC9"/>